<accession>A0ACC1CZZ4</accession>
<evidence type="ECO:0000313" key="1">
    <source>
        <dbReference type="EMBL" id="KAJ0177271.1"/>
    </source>
</evidence>
<dbReference type="EMBL" id="CM034398">
    <property type="protein sequence ID" value="KAJ0177271.1"/>
    <property type="molecule type" value="Genomic_DNA"/>
</dbReference>
<keyword evidence="2" id="KW-1185">Reference proteome</keyword>
<organism evidence="1 2">
    <name type="scientific">Dendrolimus kikuchii</name>
    <dbReference type="NCBI Taxonomy" id="765133"/>
    <lineage>
        <taxon>Eukaryota</taxon>
        <taxon>Metazoa</taxon>
        <taxon>Ecdysozoa</taxon>
        <taxon>Arthropoda</taxon>
        <taxon>Hexapoda</taxon>
        <taxon>Insecta</taxon>
        <taxon>Pterygota</taxon>
        <taxon>Neoptera</taxon>
        <taxon>Endopterygota</taxon>
        <taxon>Lepidoptera</taxon>
        <taxon>Glossata</taxon>
        <taxon>Ditrysia</taxon>
        <taxon>Bombycoidea</taxon>
        <taxon>Lasiocampidae</taxon>
        <taxon>Dendrolimus</taxon>
    </lineage>
</organism>
<evidence type="ECO:0000313" key="2">
    <source>
        <dbReference type="Proteomes" id="UP000824533"/>
    </source>
</evidence>
<reference evidence="1 2" key="1">
    <citation type="journal article" date="2021" name="Front. Genet.">
        <title>Chromosome-Level Genome Assembly Reveals Significant Gene Expansion in the Toll and IMD Signaling Pathways of Dendrolimus kikuchii.</title>
        <authorList>
            <person name="Zhou J."/>
            <person name="Wu P."/>
            <person name="Xiong Z."/>
            <person name="Liu N."/>
            <person name="Zhao N."/>
            <person name="Ji M."/>
            <person name="Qiu Y."/>
            <person name="Yang B."/>
        </authorList>
    </citation>
    <scope>NUCLEOTIDE SEQUENCE [LARGE SCALE GENOMIC DNA]</scope>
    <source>
        <strain evidence="1">Ann1</strain>
    </source>
</reference>
<sequence length="707" mass="75711">MPEIQLVETQIGGLMENLNLWANNWVHAHGLGNKAFPTLFISLLAGNIPSQISTSDLGCIGNMTNASSDTLLDKMSSPSKHRTKRPTKCKRLMHKRLPITKWLPEYNSEKALADLIAGITVGLTVIPQALAYATLAGLEPQYGLYSSFMGCFVYIVLGSCKDITLGPTALLALMTYQQIQGRNTDYAVLLCFLSGVVQLVMGILHLGVLIDFISVPVTVGFTSATSVIIAVSQLKGLLGLQFKSGGFLDTIKKVIVNIPNARLADSTLGISCIVILLLMRKMKDINLPASQKGLKKALWLLSTSRNAIIVVLCSVAAYLFESYSENPFKLTGTVKEGLPSLRLPPFSTEYGGREFSFIEMCSDLGSSIVLVPIIAVLGNVAIAKAFASGESVDATQELITLSFANICGSFVGAMPITGSFSRSAVNHASGVATQFGSVFTGILVLLALSLLTPYFYYIPKAALAAVVICAVIFMIEYEVVKPMWRSRRADLVPAFATFALCLSVGVELGILAGVAVNVILLLYPSARPQLDVETVTSPSGFNYLLVTVGNSLYFPGVEYIRQYVERAAKKQGGCSMPVVIDCRYVLGADFTAAKGMCALSNSLSSRGQPLVLLSPRASVASVFSNAGSSVVVVLSSDELDSTLQNLTGQIPLPIIKTSEKAHTPPPKYESLQTEDEVTEIVISDEQNSTPLLSNGDGIRSLSRVNDT</sequence>
<comment type="caution">
    <text evidence="1">The sequence shown here is derived from an EMBL/GenBank/DDBJ whole genome shotgun (WGS) entry which is preliminary data.</text>
</comment>
<proteinExistence type="predicted"/>
<dbReference type="Proteomes" id="UP000824533">
    <property type="component" value="Linkage Group LG12"/>
</dbReference>
<protein>
    <submittedName>
        <fullName evidence="1">Uncharacterized protein</fullName>
    </submittedName>
</protein>
<name>A0ACC1CZZ4_9NEOP</name>
<gene>
    <name evidence="1" type="ORF">K1T71_007280</name>
</gene>